<feature type="signal peptide" evidence="2">
    <location>
        <begin position="1"/>
        <end position="19"/>
    </location>
</feature>
<dbReference type="RefSeq" id="XP_019034007.1">
    <property type="nucleotide sequence ID" value="XM_019174200.1"/>
</dbReference>
<evidence type="ECO:0000256" key="1">
    <source>
        <dbReference type="SAM" id="MobiDB-lite"/>
    </source>
</evidence>
<keyword evidence="4" id="KW-1185">Reference proteome</keyword>
<proteinExistence type="predicted"/>
<accession>A0A1E3JZL7</accession>
<protein>
    <submittedName>
        <fullName evidence="3">Uncharacterized protein</fullName>
    </submittedName>
</protein>
<keyword evidence="2" id="KW-0732">Signal</keyword>
<evidence type="ECO:0000313" key="4">
    <source>
        <dbReference type="Proteomes" id="UP000094819"/>
    </source>
</evidence>
<dbReference type="GeneID" id="30191258"/>
<name>A0A1E3JZL7_9TREE</name>
<dbReference type="AlphaFoldDB" id="A0A1E3JZL7"/>
<evidence type="ECO:0000256" key="2">
    <source>
        <dbReference type="SAM" id="SignalP"/>
    </source>
</evidence>
<organism evidence="3 4">
    <name type="scientific">Cryptococcus wingfieldii CBS 7118</name>
    <dbReference type="NCBI Taxonomy" id="1295528"/>
    <lineage>
        <taxon>Eukaryota</taxon>
        <taxon>Fungi</taxon>
        <taxon>Dikarya</taxon>
        <taxon>Basidiomycota</taxon>
        <taxon>Agaricomycotina</taxon>
        <taxon>Tremellomycetes</taxon>
        <taxon>Tremellales</taxon>
        <taxon>Cryptococcaceae</taxon>
        <taxon>Cryptococcus</taxon>
    </lineage>
</organism>
<reference evidence="3 4" key="1">
    <citation type="submission" date="2016-06" db="EMBL/GenBank/DDBJ databases">
        <title>Evolution of pathogenesis and genome organization in the Tremellales.</title>
        <authorList>
            <person name="Cuomo C."/>
            <person name="Litvintseva A."/>
            <person name="Heitman J."/>
            <person name="Chen Y."/>
            <person name="Sun S."/>
            <person name="Springer D."/>
            <person name="Dromer F."/>
            <person name="Young S."/>
            <person name="Zeng Q."/>
            <person name="Chapman S."/>
            <person name="Gujja S."/>
            <person name="Saif S."/>
            <person name="Birren B."/>
        </authorList>
    </citation>
    <scope>NUCLEOTIDE SEQUENCE [LARGE SCALE GENOMIC DNA]</scope>
    <source>
        <strain evidence="3 4">CBS 7118</strain>
    </source>
</reference>
<comment type="caution">
    <text evidence="3">The sequence shown here is derived from an EMBL/GenBank/DDBJ whole genome shotgun (WGS) entry which is preliminary data.</text>
</comment>
<dbReference type="EMBL" id="AWGH01000004">
    <property type="protein sequence ID" value="ODO05352.1"/>
    <property type="molecule type" value="Genomic_DNA"/>
</dbReference>
<dbReference type="OrthoDB" id="10458807at2759"/>
<feature type="chain" id="PRO_5009130667" evidence="2">
    <location>
        <begin position="20"/>
        <end position="168"/>
    </location>
</feature>
<evidence type="ECO:0000313" key="3">
    <source>
        <dbReference type="EMBL" id="ODO05352.1"/>
    </source>
</evidence>
<gene>
    <name evidence="3" type="ORF">L198_02045</name>
</gene>
<feature type="compositionally biased region" description="Basic and acidic residues" evidence="1">
    <location>
        <begin position="56"/>
        <end position="67"/>
    </location>
</feature>
<sequence length="168" mass="17851">MFARIILSSFLLSALPSLAADESTLPPSAASTPIAAPSVDPAVYVAISRYQKLTSADKNEGSGDGQKRPYGITGPNEVKFTFGDPVDYKEETFQVTFYETQTTWPAAATETGSDYDQNGWTINQGEPTKVIECVATATASVTEAVDVYPTPDLAITDGPVNVKCTDVS</sequence>
<feature type="region of interest" description="Disordered" evidence="1">
    <location>
        <begin position="56"/>
        <end position="75"/>
    </location>
</feature>
<dbReference type="Proteomes" id="UP000094819">
    <property type="component" value="Unassembled WGS sequence"/>
</dbReference>